<evidence type="ECO:0000256" key="1">
    <source>
        <dbReference type="ARBA" id="ARBA00023015"/>
    </source>
</evidence>
<dbReference type="Proteomes" id="UP000295066">
    <property type="component" value="Unassembled WGS sequence"/>
</dbReference>
<evidence type="ECO:0000256" key="3">
    <source>
        <dbReference type="ARBA" id="ARBA00023163"/>
    </source>
</evidence>
<feature type="domain" description="HTH gntR-type" evidence="4">
    <location>
        <begin position="9"/>
        <end position="76"/>
    </location>
</feature>
<dbReference type="EMBL" id="SORI01000012">
    <property type="protein sequence ID" value="TDY59542.1"/>
    <property type="molecule type" value="Genomic_DNA"/>
</dbReference>
<evidence type="ECO:0000313" key="5">
    <source>
        <dbReference type="EMBL" id="TDY59542.1"/>
    </source>
</evidence>
<evidence type="ECO:0000256" key="2">
    <source>
        <dbReference type="ARBA" id="ARBA00023125"/>
    </source>
</evidence>
<dbReference type="InterPro" id="IPR036390">
    <property type="entry name" value="WH_DNA-bd_sf"/>
</dbReference>
<proteinExistence type="predicted"/>
<reference evidence="5 6" key="1">
    <citation type="submission" date="2019-03" db="EMBL/GenBank/DDBJ databases">
        <title>Genomic Encyclopedia of Type Strains, Phase IV (KMG-IV): sequencing the most valuable type-strain genomes for metagenomic binning, comparative biology and taxonomic classification.</title>
        <authorList>
            <person name="Goeker M."/>
        </authorList>
    </citation>
    <scope>NUCLEOTIDE SEQUENCE [LARGE SCALE GENOMIC DNA]</scope>
    <source>
        <strain evidence="5 6">DSM 25964</strain>
    </source>
</reference>
<dbReference type="CDD" id="cd07377">
    <property type="entry name" value="WHTH_GntR"/>
    <property type="match status" value="1"/>
</dbReference>
<sequence>MISKLPATKSLSERAFEELRSAILEGKIPPGTRLVERTLAESMGISRTPVHDALNSLVAKRLVKKLPNKGFVVARLEKKDIVQLYTLRLHLETLAVQWALPNLTAGILEKLRNNVKRMEACAHHTDMECIIEANVEFHRIILSAADSSILTGFIEQVQSSARLFRIRSVNTPNRIPRVIEEHRNLIAALEKRDEAVAAECIRIHLGNALNSILTTLDSADGEVERST</sequence>
<evidence type="ECO:0000259" key="4">
    <source>
        <dbReference type="PROSITE" id="PS50949"/>
    </source>
</evidence>
<dbReference type="PROSITE" id="PS50949">
    <property type="entry name" value="HTH_GNTR"/>
    <property type="match status" value="1"/>
</dbReference>
<dbReference type="Gene3D" id="1.20.120.530">
    <property type="entry name" value="GntR ligand-binding domain-like"/>
    <property type="match status" value="1"/>
</dbReference>
<dbReference type="SMART" id="SM00895">
    <property type="entry name" value="FCD"/>
    <property type="match status" value="1"/>
</dbReference>
<dbReference type="SUPFAM" id="SSF46785">
    <property type="entry name" value="Winged helix' DNA-binding domain"/>
    <property type="match status" value="1"/>
</dbReference>
<keyword evidence="6" id="KW-1185">Reference proteome</keyword>
<dbReference type="PANTHER" id="PTHR43537">
    <property type="entry name" value="TRANSCRIPTIONAL REGULATOR, GNTR FAMILY"/>
    <property type="match status" value="1"/>
</dbReference>
<dbReference type="PANTHER" id="PTHR43537:SF24">
    <property type="entry name" value="GLUCONATE OPERON TRANSCRIPTIONAL REPRESSOR"/>
    <property type="match status" value="1"/>
</dbReference>
<dbReference type="RefSeq" id="WP_166670118.1">
    <property type="nucleotide sequence ID" value="NZ_SORI01000012.1"/>
</dbReference>
<dbReference type="InterPro" id="IPR008920">
    <property type="entry name" value="TF_FadR/GntR_C"/>
</dbReference>
<dbReference type="SMART" id="SM00345">
    <property type="entry name" value="HTH_GNTR"/>
    <property type="match status" value="1"/>
</dbReference>
<keyword evidence="2" id="KW-0238">DNA-binding</keyword>
<organism evidence="5 6">
    <name type="scientific">Aminivibrio pyruvatiphilus</name>
    <dbReference type="NCBI Taxonomy" id="1005740"/>
    <lineage>
        <taxon>Bacteria</taxon>
        <taxon>Thermotogati</taxon>
        <taxon>Synergistota</taxon>
        <taxon>Synergistia</taxon>
        <taxon>Synergistales</taxon>
        <taxon>Aminobacteriaceae</taxon>
        <taxon>Aminivibrio</taxon>
    </lineage>
</organism>
<name>A0A4R8M5M6_9BACT</name>
<comment type="caution">
    <text evidence="5">The sequence shown here is derived from an EMBL/GenBank/DDBJ whole genome shotgun (WGS) entry which is preliminary data.</text>
</comment>
<dbReference type="GO" id="GO:0003700">
    <property type="term" value="F:DNA-binding transcription factor activity"/>
    <property type="evidence" value="ECO:0007669"/>
    <property type="project" value="InterPro"/>
</dbReference>
<evidence type="ECO:0000313" key="6">
    <source>
        <dbReference type="Proteomes" id="UP000295066"/>
    </source>
</evidence>
<protein>
    <submittedName>
        <fullName evidence="5">GntR family transcriptional regulator</fullName>
    </submittedName>
</protein>
<dbReference type="Gene3D" id="1.10.10.10">
    <property type="entry name" value="Winged helix-like DNA-binding domain superfamily/Winged helix DNA-binding domain"/>
    <property type="match status" value="1"/>
</dbReference>
<dbReference type="InterPro" id="IPR000524">
    <property type="entry name" value="Tscrpt_reg_HTH_GntR"/>
</dbReference>
<dbReference type="GO" id="GO:0003677">
    <property type="term" value="F:DNA binding"/>
    <property type="evidence" value="ECO:0007669"/>
    <property type="project" value="UniProtKB-KW"/>
</dbReference>
<accession>A0A4R8M5M6</accession>
<dbReference type="InterPro" id="IPR036388">
    <property type="entry name" value="WH-like_DNA-bd_sf"/>
</dbReference>
<keyword evidence="3" id="KW-0804">Transcription</keyword>
<gene>
    <name evidence="5" type="ORF">C8D99_11250</name>
</gene>
<keyword evidence="1" id="KW-0805">Transcription regulation</keyword>
<dbReference type="Pfam" id="PF00392">
    <property type="entry name" value="GntR"/>
    <property type="match status" value="1"/>
</dbReference>
<dbReference type="AlphaFoldDB" id="A0A4R8M5M6"/>
<dbReference type="Pfam" id="PF07729">
    <property type="entry name" value="FCD"/>
    <property type="match status" value="1"/>
</dbReference>
<dbReference type="SUPFAM" id="SSF48008">
    <property type="entry name" value="GntR ligand-binding domain-like"/>
    <property type="match status" value="1"/>
</dbReference>
<dbReference type="InterPro" id="IPR011711">
    <property type="entry name" value="GntR_C"/>
</dbReference>